<protein>
    <recommendedName>
        <fullName evidence="13">Hexose transporter 1</fullName>
    </recommendedName>
</protein>
<sequence>MSSTISPQDEDPKDDPSSRDADADEHDEHDAVDKPRHHSAAIVTSIESLKQSCIDTTTSSSILKIPRTLLLATLYASISGLLFGYQMGITGGALHSLQSSLELTSSQAESVSSFFFLGLMIASPFGGYACDRLGRRSSMMYMDGVFAVASVVLLVAPSYNTILAGRFIAGCASGISLVAAVSYLTELASAEQHHQHRGMLVSTVEASVSLGFLVSYLASYAFTVAMPFEESWRILFGLGTGVLALIQLLGMRRMPESPEWLAEKGFHDKAHAALRRITTPNFNERNTDVIDAGDDDTLAGRVAEMRAEIENDDEQQHHNGSEQRVPLENGEQVNFFLLEDCPTISHYWRQAVIIAFLAIAEQFCGHINVINYAPVIFAEAFFDYNEEQAAENGGAIASELLTTTIILGVVKFVVTTFVLFEVDKLGRLFLMKAGAGIVTVSLLLLGIGFSIKLEESHVNEAGVIEYMHSSFQHAMVLIGCTGCVAGFALSYGPITWLVTAELSPSSIRGRMLGFYTVLTHGCAALVSYTFLSGQDNYGEAAPFWLYFFCSLVASVFISVALPETGGVAGGDGEDVESLLDEMWFWGEDNPLNCICKALTGCSGSCHKRRDREIGEELGRIDSCFDDVDGTINRSSHGGDITFV</sequence>
<evidence type="ECO:0000256" key="14">
    <source>
        <dbReference type="SAM" id="MobiDB-lite"/>
    </source>
</evidence>
<feature type="transmembrane region" description="Helical" evidence="15">
    <location>
        <begin position="141"/>
        <end position="159"/>
    </location>
</feature>
<feature type="region of interest" description="Disordered" evidence="14">
    <location>
        <begin position="1"/>
        <end position="37"/>
    </location>
</feature>
<gene>
    <name evidence="17" type="ORF">THAPSDRAFT_20766</name>
</gene>
<feature type="transmembrane region" description="Helical" evidence="15">
    <location>
        <begin position="69"/>
        <end position="90"/>
    </location>
</feature>
<evidence type="ECO:0000256" key="13">
    <source>
        <dbReference type="ARBA" id="ARBA00044780"/>
    </source>
</evidence>
<dbReference type="AlphaFoldDB" id="B8BQJ5"/>
<dbReference type="InterPro" id="IPR005828">
    <property type="entry name" value="MFS_sugar_transport-like"/>
</dbReference>
<evidence type="ECO:0000256" key="12">
    <source>
        <dbReference type="ARBA" id="ARBA00044710"/>
    </source>
</evidence>
<evidence type="ECO:0000256" key="6">
    <source>
        <dbReference type="ARBA" id="ARBA00023136"/>
    </source>
</evidence>
<reference evidence="17 18" key="2">
    <citation type="journal article" date="2008" name="Nature">
        <title>The Phaeodactylum genome reveals the evolutionary history of diatom genomes.</title>
        <authorList>
            <person name="Bowler C."/>
            <person name="Allen A.E."/>
            <person name="Badger J.H."/>
            <person name="Grimwood J."/>
            <person name="Jabbari K."/>
            <person name="Kuo A."/>
            <person name="Maheswari U."/>
            <person name="Martens C."/>
            <person name="Maumus F."/>
            <person name="Otillar R.P."/>
            <person name="Rayko E."/>
            <person name="Salamov A."/>
            <person name="Vandepoele K."/>
            <person name="Beszteri B."/>
            <person name="Gruber A."/>
            <person name="Heijde M."/>
            <person name="Katinka M."/>
            <person name="Mock T."/>
            <person name="Valentin K."/>
            <person name="Verret F."/>
            <person name="Berges J.A."/>
            <person name="Brownlee C."/>
            <person name="Cadoret J.P."/>
            <person name="Chiovitti A."/>
            <person name="Choi C.J."/>
            <person name="Coesel S."/>
            <person name="De Martino A."/>
            <person name="Detter J.C."/>
            <person name="Durkin C."/>
            <person name="Falciatore A."/>
            <person name="Fournet J."/>
            <person name="Haruta M."/>
            <person name="Huysman M.J."/>
            <person name="Jenkins B.D."/>
            <person name="Jiroutova K."/>
            <person name="Jorgensen R.E."/>
            <person name="Joubert Y."/>
            <person name="Kaplan A."/>
            <person name="Kroger N."/>
            <person name="Kroth P.G."/>
            <person name="La Roche J."/>
            <person name="Lindquist E."/>
            <person name="Lommer M."/>
            <person name="Martin-Jezequel V."/>
            <person name="Lopez P.J."/>
            <person name="Lucas S."/>
            <person name="Mangogna M."/>
            <person name="McGinnis K."/>
            <person name="Medlin L.K."/>
            <person name="Montsant A."/>
            <person name="Oudot-Le Secq M.P."/>
            <person name="Napoli C."/>
            <person name="Obornik M."/>
            <person name="Parker M.S."/>
            <person name="Petit J.L."/>
            <person name="Porcel B.M."/>
            <person name="Poulsen N."/>
            <person name="Robison M."/>
            <person name="Rychlewski L."/>
            <person name="Rynearson T.A."/>
            <person name="Schmutz J."/>
            <person name="Shapiro H."/>
            <person name="Siaut M."/>
            <person name="Stanley M."/>
            <person name="Sussman M.R."/>
            <person name="Taylor A.R."/>
            <person name="Vardi A."/>
            <person name="von Dassow P."/>
            <person name="Vyverman W."/>
            <person name="Willis A."/>
            <person name="Wyrwicz L.S."/>
            <person name="Rokhsar D.S."/>
            <person name="Weissenbach J."/>
            <person name="Armbrust E.V."/>
            <person name="Green B.R."/>
            <person name="Van de Peer Y."/>
            <person name="Grigoriev I.V."/>
        </authorList>
    </citation>
    <scope>NUCLEOTIDE SEQUENCE [LARGE SCALE GENOMIC DNA]</scope>
    <source>
        <strain evidence="17 18">CCMP1335</strain>
    </source>
</reference>
<dbReference type="PANTHER" id="PTHR48020">
    <property type="entry name" value="PROTON MYO-INOSITOL COTRANSPORTER"/>
    <property type="match status" value="1"/>
</dbReference>
<keyword evidence="18" id="KW-1185">Reference proteome</keyword>
<comment type="catalytic activity">
    <reaction evidence="8">
        <text>D-glucose(out) = D-glucose(in)</text>
        <dbReference type="Rhea" id="RHEA:60376"/>
        <dbReference type="ChEBI" id="CHEBI:4167"/>
    </reaction>
    <physiologicalReaction direction="left-to-right" evidence="8">
        <dbReference type="Rhea" id="RHEA:60377"/>
    </physiologicalReaction>
</comment>
<evidence type="ECO:0000256" key="2">
    <source>
        <dbReference type="ARBA" id="ARBA00011738"/>
    </source>
</evidence>
<evidence type="ECO:0000256" key="4">
    <source>
        <dbReference type="ARBA" id="ARBA00022692"/>
    </source>
</evidence>
<feature type="transmembrane region" description="Helical" evidence="15">
    <location>
        <begin position="165"/>
        <end position="185"/>
    </location>
</feature>
<dbReference type="PANTHER" id="PTHR48020:SF12">
    <property type="entry name" value="PROTON MYO-INOSITOL COTRANSPORTER"/>
    <property type="match status" value="1"/>
</dbReference>
<feature type="compositionally biased region" description="Basic and acidic residues" evidence="14">
    <location>
        <begin position="14"/>
        <end position="34"/>
    </location>
</feature>
<dbReference type="PaxDb" id="35128-Thaps20766"/>
<dbReference type="eggNOG" id="KOG0254">
    <property type="taxonomic scope" value="Eukaryota"/>
</dbReference>
<comment type="subcellular location">
    <subcellularLocation>
        <location evidence="1">Membrane</location>
        <topology evidence="1">Multi-pass membrane protein</topology>
    </subcellularLocation>
</comment>
<comment type="catalytic activity">
    <reaction evidence="7">
        <text>D-galactose(in) = D-galactose(out)</text>
        <dbReference type="Rhea" id="RHEA:34915"/>
        <dbReference type="ChEBI" id="CHEBI:4139"/>
    </reaction>
    <physiologicalReaction direction="right-to-left" evidence="7">
        <dbReference type="Rhea" id="RHEA:34917"/>
    </physiologicalReaction>
</comment>
<keyword evidence="3" id="KW-0813">Transport</keyword>
<evidence type="ECO:0000256" key="1">
    <source>
        <dbReference type="ARBA" id="ARBA00004141"/>
    </source>
</evidence>
<comment type="catalytic activity">
    <reaction evidence="10">
        <text>D-mannose(out) = D-mannose(in)</text>
        <dbReference type="Rhea" id="RHEA:78391"/>
        <dbReference type="ChEBI" id="CHEBI:4208"/>
    </reaction>
    <physiologicalReaction direction="left-to-right" evidence="10">
        <dbReference type="Rhea" id="RHEA:78392"/>
    </physiologicalReaction>
</comment>
<feature type="transmembrane region" description="Helical" evidence="15">
    <location>
        <begin position="543"/>
        <end position="561"/>
    </location>
</feature>
<dbReference type="Gene3D" id="1.20.1250.20">
    <property type="entry name" value="MFS general substrate transporter like domains"/>
    <property type="match status" value="1"/>
</dbReference>
<dbReference type="EMBL" id="CM000638">
    <property type="protein sequence ID" value="EED96375.1"/>
    <property type="molecule type" value="Genomic_DNA"/>
</dbReference>
<dbReference type="GeneID" id="7442901"/>
<feature type="transmembrane region" description="Helical" evidence="15">
    <location>
        <begin position="429"/>
        <end position="451"/>
    </location>
</feature>
<dbReference type="STRING" id="35128.B8BQJ5"/>
<evidence type="ECO:0000256" key="10">
    <source>
        <dbReference type="ARBA" id="ARBA00044662"/>
    </source>
</evidence>
<keyword evidence="6 15" id="KW-0472">Membrane</keyword>
<evidence type="ECO:0000256" key="11">
    <source>
        <dbReference type="ARBA" id="ARBA00044668"/>
    </source>
</evidence>
<comment type="subunit">
    <text evidence="2">Homodimer.</text>
</comment>
<dbReference type="Pfam" id="PF00083">
    <property type="entry name" value="Sugar_tr"/>
    <property type="match status" value="1"/>
</dbReference>
<dbReference type="InParanoid" id="B8BQJ5"/>
<dbReference type="KEGG" id="tps:THAPSDRAFT_20766"/>
<reference evidence="17 18" key="1">
    <citation type="journal article" date="2004" name="Science">
        <title>The genome of the diatom Thalassiosira pseudonana: ecology, evolution, and metabolism.</title>
        <authorList>
            <person name="Armbrust E.V."/>
            <person name="Berges J.A."/>
            <person name="Bowler C."/>
            <person name="Green B.R."/>
            <person name="Martinez D."/>
            <person name="Putnam N.H."/>
            <person name="Zhou S."/>
            <person name="Allen A.E."/>
            <person name="Apt K.E."/>
            <person name="Bechner M."/>
            <person name="Brzezinski M.A."/>
            <person name="Chaal B.K."/>
            <person name="Chiovitti A."/>
            <person name="Davis A.K."/>
            <person name="Demarest M.S."/>
            <person name="Detter J.C."/>
            <person name="Glavina T."/>
            <person name="Goodstein D."/>
            <person name="Hadi M.Z."/>
            <person name="Hellsten U."/>
            <person name="Hildebrand M."/>
            <person name="Jenkins B.D."/>
            <person name="Jurka J."/>
            <person name="Kapitonov V.V."/>
            <person name="Kroger N."/>
            <person name="Lau W.W."/>
            <person name="Lane T.W."/>
            <person name="Larimer F.W."/>
            <person name="Lippmeier J.C."/>
            <person name="Lucas S."/>
            <person name="Medina M."/>
            <person name="Montsant A."/>
            <person name="Obornik M."/>
            <person name="Parker M.S."/>
            <person name="Palenik B."/>
            <person name="Pazour G.J."/>
            <person name="Richardson P.M."/>
            <person name="Rynearson T.A."/>
            <person name="Saito M.A."/>
            <person name="Schwartz D.C."/>
            <person name="Thamatrakoln K."/>
            <person name="Valentin K."/>
            <person name="Vardi A."/>
            <person name="Wilkerson F.P."/>
            <person name="Rokhsar D.S."/>
        </authorList>
    </citation>
    <scope>NUCLEOTIDE SEQUENCE [LARGE SCALE GENOMIC DNA]</scope>
    <source>
        <strain evidence="17 18">CCMP1335</strain>
    </source>
</reference>
<feature type="transmembrane region" description="Helical" evidence="15">
    <location>
        <begin position="512"/>
        <end position="531"/>
    </location>
</feature>
<dbReference type="Proteomes" id="UP000001449">
    <property type="component" value="Chromosome 1"/>
</dbReference>
<comment type="catalytic activity">
    <reaction evidence="12">
        <text>D-fructose(out) = D-fructose(in)</text>
        <dbReference type="Rhea" id="RHEA:60372"/>
        <dbReference type="ChEBI" id="CHEBI:37721"/>
    </reaction>
    <physiologicalReaction direction="left-to-right" evidence="12">
        <dbReference type="Rhea" id="RHEA:60373"/>
    </physiologicalReaction>
</comment>
<dbReference type="GO" id="GO:0016020">
    <property type="term" value="C:membrane"/>
    <property type="evidence" value="ECO:0000318"/>
    <property type="project" value="GO_Central"/>
</dbReference>
<dbReference type="InterPro" id="IPR036259">
    <property type="entry name" value="MFS_trans_sf"/>
</dbReference>
<evidence type="ECO:0000256" key="8">
    <source>
        <dbReference type="ARBA" id="ARBA00044648"/>
    </source>
</evidence>
<dbReference type="FunFam" id="1.20.1250.20:FF:000118">
    <property type="entry name" value="D-xylose-proton symporter-like 3, chloroplastic"/>
    <property type="match status" value="1"/>
</dbReference>
<evidence type="ECO:0000313" key="17">
    <source>
        <dbReference type="EMBL" id="EED96375.1"/>
    </source>
</evidence>
<evidence type="ECO:0000256" key="5">
    <source>
        <dbReference type="ARBA" id="ARBA00022989"/>
    </source>
</evidence>
<feature type="domain" description="Major facilitator superfamily (MFS) profile" evidence="16">
    <location>
        <begin position="72"/>
        <end position="565"/>
    </location>
</feature>
<dbReference type="RefSeq" id="XP_002286734.1">
    <property type="nucleotide sequence ID" value="XM_002286698.1"/>
</dbReference>
<evidence type="ECO:0000313" key="18">
    <source>
        <dbReference type="Proteomes" id="UP000001449"/>
    </source>
</evidence>
<evidence type="ECO:0000256" key="15">
    <source>
        <dbReference type="SAM" id="Phobius"/>
    </source>
</evidence>
<dbReference type="GO" id="GO:0055085">
    <property type="term" value="P:transmembrane transport"/>
    <property type="evidence" value="ECO:0000318"/>
    <property type="project" value="GO_Central"/>
</dbReference>
<organism evidence="17 18">
    <name type="scientific">Thalassiosira pseudonana</name>
    <name type="common">Marine diatom</name>
    <name type="synonym">Cyclotella nana</name>
    <dbReference type="NCBI Taxonomy" id="35128"/>
    <lineage>
        <taxon>Eukaryota</taxon>
        <taxon>Sar</taxon>
        <taxon>Stramenopiles</taxon>
        <taxon>Ochrophyta</taxon>
        <taxon>Bacillariophyta</taxon>
        <taxon>Coscinodiscophyceae</taxon>
        <taxon>Thalassiosirophycidae</taxon>
        <taxon>Thalassiosirales</taxon>
        <taxon>Thalassiosiraceae</taxon>
        <taxon>Thalassiosira</taxon>
    </lineage>
</organism>
<keyword evidence="5 15" id="KW-1133">Transmembrane helix</keyword>
<evidence type="ECO:0000256" key="7">
    <source>
        <dbReference type="ARBA" id="ARBA00044637"/>
    </source>
</evidence>
<comment type="catalytic activity">
    <reaction evidence="11">
        <text>D-glucosamine(out) = D-glucosamine(in)</text>
        <dbReference type="Rhea" id="RHEA:78423"/>
        <dbReference type="ChEBI" id="CHEBI:58723"/>
    </reaction>
    <physiologicalReaction direction="left-to-right" evidence="11">
        <dbReference type="Rhea" id="RHEA:78424"/>
    </physiologicalReaction>
</comment>
<feature type="transmembrane region" description="Helical" evidence="15">
    <location>
        <begin position="110"/>
        <end position="129"/>
    </location>
</feature>
<feature type="transmembrane region" description="Helical" evidence="15">
    <location>
        <begin position="471"/>
        <end position="491"/>
    </location>
</feature>
<accession>B8BQJ5</accession>
<dbReference type="SUPFAM" id="SSF103473">
    <property type="entry name" value="MFS general substrate transporter"/>
    <property type="match status" value="1"/>
</dbReference>
<dbReference type="GO" id="GO:0022857">
    <property type="term" value="F:transmembrane transporter activity"/>
    <property type="evidence" value="ECO:0000318"/>
    <property type="project" value="GO_Central"/>
</dbReference>
<evidence type="ECO:0000256" key="9">
    <source>
        <dbReference type="ARBA" id="ARBA00044656"/>
    </source>
</evidence>
<evidence type="ECO:0000259" key="16">
    <source>
        <dbReference type="PROSITE" id="PS50850"/>
    </source>
</evidence>
<evidence type="ECO:0000256" key="3">
    <source>
        <dbReference type="ARBA" id="ARBA00022448"/>
    </source>
</evidence>
<dbReference type="PROSITE" id="PS50850">
    <property type="entry name" value="MFS"/>
    <property type="match status" value="1"/>
</dbReference>
<name>B8BQJ5_THAPS</name>
<dbReference type="InterPro" id="IPR020846">
    <property type="entry name" value="MFS_dom"/>
</dbReference>
<dbReference type="PRINTS" id="PR00171">
    <property type="entry name" value="SUGRTRNSPORT"/>
</dbReference>
<comment type="catalytic activity">
    <reaction evidence="9">
        <text>D-xylose(out) = D-xylose(in)</text>
        <dbReference type="Rhea" id="RHEA:78427"/>
        <dbReference type="ChEBI" id="CHEBI:53455"/>
    </reaction>
    <physiologicalReaction direction="left-to-right" evidence="9">
        <dbReference type="Rhea" id="RHEA:78428"/>
    </physiologicalReaction>
</comment>
<dbReference type="HOGENOM" id="CLU_001265_30_5_1"/>
<feature type="transmembrane region" description="Helical" evidence="15">
    <location>
        <begin position="206"/>
        <end position="226"/>
    </location>
</feature>
<keyword evidence="4 15" id="KW-0812">Transmembrane</keyword>
<dbReference type="GO" id="GO:0005737">
    <property type="term" value="C:cytoplasm"/>
    <property type="evidence" value="ECO:0007669"/>
    <property type="project" value="UniProtKB-ARBA"/>
</dbReference>
<dbReference type="InterPro" id="IPR050814">
    <property type="entry name" value="Myo-inositol_Transporter"/>
</dbReference>
<proteinExistence type="predicted"/>
<feature type="transmembrane region" description="Helical" evidence="15">
    <location>
        <begin position="232"/>
        <end position="250"/>
    </location>
</feature>
<dbReference type="InterPro" id="IPR003663">
    <property type="entry name" value="Sugar/inositol_transpt"/>
</dbReference>